<keyword evidence="2" id="KW-0813">Transport</keyword>
<evidence type="ECO:0000259" key="13">
    <source>
        <dbReference type="Pfam" id="PF23259"/>
    </source>
</evidence>
<feature type="transmembrane region" description="Helical" evidence="10">
    <location>
        <begin position="12"/>
        <end position="37"/>
    </location>
</feature>
<dbReference type="Pfam" id="PF00999">
    <property type="entry name" value="Na_H_Exchanger"/>
    <property type="match status" value="1"/>
</dbReference>
<evidence type="ECO:0000256" key="9">
    <source>
        <dbReference type="ARBA" id="ARBA00038341"/>
    </source>
</evidence>
<feature type="domain" description="Cation/H(+) antiporter central" evidence="12">
    <location>
        <begin position="365"/>
        <end position="504"/>
    </location>
</feature>
<dbReference type="GO" id="GO:1902600">
    <property type="term" value="P:proton transmembrane transport"/>
    <property type="evidence" value="ECO:0007669"/>
    <property type="project" value="InterPro"/>
</dbReference>
<reference evidence="14 15" key="1">
    <citation type="journal article" date="2014" name="Am. J. Bot.">
        <title>Genome assembly and annotation for red clover (Trifolium pratense; Fabaceae).</title>
        <authorList>
            <person name="Istvanek J."/>
            <person name="Jaros M."/>
            <person name="Krenek A."/>
            <person name="Repkova J."/>
        </authorList>
    </citation>
    <scope>NUCLEOTIDE SEQUENCE [LARGE SCALE GENOMIC DNA]</scope>
    <source>
        <strain evidence="15">cv. Tatra</strain>
        <tissue evidence="14">Young leaves</tissue>
    </source>
</reference>
<evidence type="ECO:0000313" key="15">
    <source>
        <dbReference type="Proteomes" id="UP000236291"/>
    </source>
</evidence>
<evidence type="ECO:0000256" key="4">
    <source>
        <dbReference type="ARBA" id="ARBA00022692"/>
    </source>
</evidence>
<feature type="domain" description="Cation/H(+) antiporter C-terminal" evidence="13">
    <location>
        <begin position="508"/>
        <end position="546"/>
    </location>
</feature>
<dbReference type="GO" id="GO:0006885">
    <property type="term" value="P:regulation of pH"/>
    <property type="evidence" value="ECO:0007669"/>
    <property type="project" value="TreeGrafter"/>
</dbReference>
<dbReference type="GO" id="GO:0006813">
    <property type="term" value="P:potassium ion transport"/>
    <property type="evidence" value="ECO:0007669"/>
    <property type="project" value="UniProtKB-KW"/>
</dbReference>
<proteinExistence type="inferred from homology"/>
<name>A0A2K3N0C1_TRIPR</name>
<dbReference type="AlphaFoldDB" id="A0A2K3N0C1"/>
<dbReference type="Pfam" id="PF23256">
    <property type="entry name" value="CHX17_2nd"/>
    <property type="match status" value="1"/>
</dbReference>
<evidence type="ECO:0000313" key="14">
    <source>
        <dbReference type="EMBL" id="PNX96487.1"/>
    </source>
</evidence>
<dbReference type="EMBL" id="ASHM01014561">
    <property type="protein sequence ID" value="PNX96487.1"/>
    <property type="molecule type" value="Genomic_DNA"/>
</dbReference>
<dbReference type="InterPro" id="IPR006153">
    <property type="entry name" value="Cation/H_exchanger_TM"/>
</dbReference>
<feature type="transmembrane region" description="Helical" evidence="10">
    <location>
        <begin position="150"/>
        <end position="183"/>
    </location>
</feature>
<comment type="subcellular location">
    <subcellularLocation>
        <location evidence="1">Membrane</location>
        <topology evidence="1">Multi-pass membrane protein</topology>
    </subcellularLocation>
</comment>
<keyword evidence="4 10" id="KW-0812">Transmembrane</keyword>
<dbReference type="InterPro" id="IPR057291">
    <property type="entry name" value="CHX17_2nd"/>
</dbReference>
<sequence length="699" mass="75798">MRSIQRTGKKALAIALCGITVPFLLGIGTSVVLRATISKGAEAVPFLVFMGVALSITAFPVLARILAELKLLTTDVGRIAMSAAAVNDVAAWILLALAIALSGDDTSPLISLWVMLSGAAFILFAVFAIRPLLAYMAKRSPEGEPVRELYICITLTMVLACSFVTDTIGIHALFGAFVVGIIMPKDGPFAGVLIEKIEDLVSGIFLPLYFASSGLKTNVATIRGGLSWALLALVIFNACFGKIIGTVTVSLLCKMPFREALALGFIMNTKGLVELIVLNIGKDRKVLNDQSFAICVLMALFTTFITTPIVMAVYKPARRGAPYKHKTIQRKDNDSELRVLACFHSTRNIPTLINLVESSRGTRKRGKLCIYAMHLMELSERSSAITMVHKARNNGMPFWNTKQNDEDRMVIAFQTYGKLSSVNVRPMTAISALSNIHEDICASAHQKRAAIIILPFHKHQRMDGTMESLGHSFHLINELVLSHAPCSVGILVDRGLGGTSQVQASDVSFNVVVVYFGGRDDNEALAYGMRISEHPGIVLTVVKFVPPPGMTLSFGAKLVGVASDKNIKVMIDDIDGSSHGGNQEEQLWTEFNNAKSMNEESIKYEEKLVESKSDIEAALKELSKSNLILVGRMPSVAPLVGKSDSPELGPVGSYMAASSFSNSASILVIQQYNSTTDIHPLVMEEFDCPEMPDTPRNNN</sequence>
<evidence type="ECO:0000256" key="2">
    <source>
        <dbReference type="ARBA" id="ARBA00022448"/>
    </source>
</evidence>
<evidence type="ECO:0000259" key="11">
    <source>
        <dbReference type="Pfam" id="PF00999"/>
    </source>
</evidence>
<evidence type="ECO:0000256" key="10">
    <source>
        <dbReference type="SAM" id="Phobius"/>
    </source>
</evidence>
<organism evidence="14 15">
    <name type="scientific">Trifolium pratense</name>
    <name type="common">Red clover</name>
    <dbReference type="NCBI Taxonomy" id="57577"/>
    <lineage>
        <taxon>Eukaryota</taxon>
        <taxon>Viridiplantae</taxon>
        <taxon>Streptophyta</taxon>
        <taxon>Embryophyta</taxon>
        <taxon>Tracheophyta</taxon>
        <taxon>Spermatophyta</taxon>
        <taxon>Magnoliopsida</taxon>
        <taxon>eudicotyledons</taxon>
        <taxon>Gunneridae</taxon>
        <taxon>Pentapetalae</taxon>
        <taxon>rosids</taxon>
        <taxon>fabids</taxon>
        <taxon>Fabales</taxon>
        <taxon>Fabaceae</taxon>
        <taxon>Papilionoideae</taxon>
        <taxon>50 kb inversion clade</taxon>
        <taxon>NPAAA clade</taxon>
        <taxon>Hologalegina</taxon>
        <taxon>IRL clade</taxon>
        <taxon>Trifolieae</taxon>
        <taxon>Trifolium</taxon>
    </lineage>
</organism>
<dbReference type="InterPro" id="IPR038770">
    <property type="entry name" value="Na+/solute_symporter_sf"/>
</dbReference>
<feature type="transmembrane region" description="Helical" evidence="10">
    <location>
        <begin position="291"/>
        <end position="314"/>
    </location>
</feature>
<evidence type="ECO:0000259" key="12">
    <source>
        <dbReference type="Pfam" id="PF23256"/>
    </source>
</evidence>
<dbReference type="GO" id="GO:0015297">
    <property type="term" value="F:antiporter activity"/>
    <property type="evidence" value="ECO:0007669"/>
    <property type="project" value="InterPro"/>
</dbReference>
<evidence type="ECO:0000256" key="7">
    <source>
        <dbReference type="ARBA" id="ARBA00023065"/>
    </source>
</evidence>
<dbReference type="InterPro" id="IPR050794">
    <property type="entry name" value="CPA2_transporter"/>
</dbReference>
<dbReference type="InterPro" id="IPR057290">
    <property type="entry name" value="CHX17_C"/>
</dbReference>
<accession>A0A2K3N0C1</accession>
<protein>
    <submittedName>
        <fullName evidence="14">Cation H(+) antiporter 19-like protein</fullName>
    </submittedName>
</protein>
<gene>
    <name evidence="14" type="ORF">L195_g019695</name>
</gene>
<evidence type="ECO:0000256" key="6">
    <source>
        <dbReference type="ARBA" id="ARBA00022989"/>
    </source>
</evidence>
<feature type="transmembrane region" description="Helical" evidence="10">
    <location>
        <begin position="109"/>
        <end position="129"/>
    </location>
</feature>
<feature type="domain" description="Cation/H(+) antiporter C-terminal" evidence="13">
    <location>
        <begin position="594"/>
        <end position="673"/>
    </location>
</feature>
<dbReference type="Proteomes" id="UP000236291">
    <property type="component" value="Unassembled WGS sequence"/>
</dbReference>
<feature type="transmembrane region" description="Helical" evidence="10">
    <location>
        <begin position="79"/>
        <end position="103"/>
    </location>
</feature>
<feature type="transmembrane region" description="Helical" evidence="10">
    <location>
        <begin position="260"/>
        <end position="279"/>
    </location>
</feature>
<feature type="transmembrane region" description="Helical" evidence="10">
    <location>
        <begin position="43"/>
        <end position="67"/>
    </location>
</feature>
<dbReference type="PANTHER" id="PTHR32468:SF81">
    <property type="entry name" value="CATION_H(+) ANTIPORTER 19"/>
    <property type="match status" value="1"/>
</dbReference>
<keyword evidence="7" id="KW-0406">Ion transport</keyword>
<dbReference type="GO" id="GO:0016020">
    <property type="term" value="C:membrane"/>
    <property type="evidence" value="ECO:0007669"/>
    <property type="project" value="UniProtKB-SubCell"/>
</dbReference>
<dbReference type="Pfam" id="PF23259">
    <property type="entry name" value="CHX17_C"/>
    <property type="match status" value="2"/>
</dbReference>
<comment type="similarity">
    <text evidence="9">Belongs to the monovalent cation:proton antiporter 2 (CPA2) transporter (TC 2.A.37) family. CHX (TC 2.A.37.4) subfamily.</text>
</comment>
<evidence type="ECO:0000256" key="5">
    <source>
        <dbReference type="ARBA" id="ARBA00022958"/>
    </source>
</evidence>
<dbReference type="ExpressionAtlas" id="A0A2K3N0C1">
    <property type="expression patterns" value="baseline"/>
</dbReference>
<evidence type="ECO:0000256" key="1">
    <source>
        <dbReference type="ARBA" id="ARBA00004141"/>
    </source>
</evidence>
<reference evidence="14 15" key="2">
    <citation type="journal article" date="2017" name="Front. Plant Sci.">
        <title>Gene Classification and Mining of Molecular Markers Useful in Red Clover (Trifolium pratense) Breeding.</title>
        <authorList>
            <person name="Istvanek J."/>
            <person name="Dluhosova J."/>
            <person name="Dluhos P."/>
            <person name="Patkova L."/>
            <person name="Nedelnik J."/>
            <person name="Repkova J."/>
        </authorList>
    </citation>
    <scope>NUCLEOTIDE SEQUENCE [LARGE SCALE GENOMIC DNA]</scope>
    <source>
        <strain evidence="15">cv. Tatra</strain>
        <tissue evidence="14">Young leaves</tissue>
    </source>
</reference>
<feature type="domain" description="Cation/H+ exchanger transmembrane" evidence="11">
    <location>
        <begin position="1"/>
        <end position="310"/>
    </location>
</feature>
<keyword evidence="6 10" id="KW-1133">Transmembrane helix</keyword>
<evidence type="ECO:0000256" key="8">
    <source>
        <dbReference type="ARBA" id="ARBA00023136"/>
    </source>
</evidence>
<dbReference type="Gene3D" id="1.20.1530.20">
    <property type="match status" value="1"/>
</dbReference>
<evidence type="ECO:0000256" key="3">
    <source>
        <dbReference type="ARBA" id="ARBA00022538"/>
    </source>
</evidence>
<feature type="transmembrane region" description="Helical" evidence="10">
    <location>
        <begin position="228"/>
        <end position="253"/>
    </location>
</feature>
<dbReference type="GO" id="GO:0012505">
    <property type="term" value="C:endomembrane system"/>
    <property type="evidence" value="ECO:0007669"/>
    <property type="project" value="TreeGrafter"/>
</dbReference>
<dbReference type="PANTHER" id="PTHR32468">
    <property type="entry name" value="CATION/H + ANTIPORTER"/>
    <property type="match status" value="1"/>
</dbReference>
<keyword evidence="3" id="KW-0633">Potassium transport</keyword>
<keyword evidence="8 10" id="KW-0472">Membrane</keyword>
<comment type="caution">
    <text evidence="14">The sequence shown here is derived from an EMBL/GenBank/DDBJ whole genome shotgun (WGS) entry which is preliminary data.</text>
</comment>
<keyword evidence="5" id="KW-0630">Potassium</keyword>